<sequence>MAVLLTALVGYWLMHRLQTNSVPSIQQGIDSWRLTLMLCRWTVIAVVAFGWNVGIEHLAKTGKIQSALADQLHRYRWRAVTWLVILELVLGQGLVVKFLGITAGPIV</sequence>
<dbReference type="EMBL" id="PKUS01000003">
    <property type="protein sequence ID" value="PLW70053.1"/>
    <property type="molecule type" value="Genomic_DNA"/>
</dbReference>
<feature type="transmembrane region" description="Helical" evidence="1">
    <location>
        <begin position="31"/>
        <end position="54"/>
    </location>
</feature>
<gene>
    <name evidence="2" type="ORF">C0039_05165</name>
</gene>
<dbReference type="OrthoDB" id="5784914at2"/>
<evidence type="ECO:0000313" key="2">
    <source>
        <dbReference type="EMBL" id="PLW70053.1"/>
    </source>
</evidence>
<protein>
    <submittedName>
        <fullName evidence="2">Uncharacterized protein</fullName>
    </submittedName>
</protein>
<reference evidence="2 3" key="1">
    <citation type="submission" date="2018-01" db="EMBL/GenBank/DDBJ databases">
        <title>The draft genome sequence of Halioglobus lutimaris HF004.</title>
        <authorList>
            <person name="Du Z.-J."/>
            <person name="Shi M.-J."/>
        </authorList>
    </citation>
    <scope>NUCLEOTIDE SEQUENCE [LARGE SCALE GENOMIC DNA]</scope>
    <source>
        <strain evidence="2 3">HF004</strain>
    </source>
</reference>
<name>A0A2N5X6D5_9GAMM</name>
<dbReference type="AlphaFoldDB" id="A0A2N5X6D5"/>
<organism evidence="2 3">
    <name type="scientific">Pseudohalioglobus lutimaris</name>
    <dbReference type="NCBI Taxonomy" id="1737061"/>
    <lineage>
        <taxon>Bacteria</taxon>
        <taxon>Pseudomonadati</taxon>
        <taxon>Pseudomonadota</taxon>
        <taxon>Gammaproteobacteria</taxon>
        <taxon>Cellvibrionales</taxon>
        <taxon>Halieaceae</taxon>
        <taxon>Pseudohalioglobus</taxon>
    </lineage>
</organism>
<keyword evidence="1" id="KW-0812">Transmembrane</keyword>
<keyword evidence="3" id="KW-1185">Reference proteome</keyword>
<evidence type="ECO:0000256" key="1">
    <source>
        <dbReference type="SAM" id="Phobius"/>
    </source>
</evidence>
<feature type="transmembrane region" description="Helical" evidence="1">
    <location>
        <begin position="75"/>
        <end position="95"/>
    </location>
</feature>
<keyword evidence="1" id="KW-0472">Membrane</keyword>
<keyword evidence="1" id="KW-1133">Transmembrane helix</keyword>
<dbReference type="Proteomes" id="UP000235005">
    <property type="component" value="Unassembled WGS sequence"/>
</dbReference>
<proteinExistence type="predicted"/>
<comment type="caution">
    <text evidence="2">The sequence shown here is derived from an EMBL/GenBank/DDBJ whole genome shotgun (WGS) entry which is preliminary data.</text>
</comment>
<accession>A0A2N5X6D5</accession>
<evidence type="ECO:0000313" key="3">
    <source>
        <dbReference type="Proteomes" id="UP000235005"/>
    </source>
</evidence>